<feature type="domain" description="Dof-type" evidence="11">
    <location>
        <begin position="29"/>
        <end position="83"/>
    </location>
</feature>
<evidence type="ECO:0000256" key="6">
    <source>
        <dbReference type="ARBA" id="ARBA00023163"/>
    </source>
</evidence>
<dbReference type="Pfam" id="PF02701">
    <property type="entry name" value="Zn_ribbon_Dof"/>
    <property type="match status" value="1"/>
</dbReference>
<keyword evidence="1 9" id="KW-0479">Metal-binding</keyword>
<evidence type="ECO:0000256" key="4">
    <source>
        <dbReference type="ARBA" id="ARBA00023015"/>
    </source>
</evidence>
<evidence type="ECO:0000256" key="10">
    <source>
        <dbReference type="SAM" id="MobiDB-lite"/>
    </source>
</evidence>
<keyword evidence="7 8" id="KW-0539">Nucleus</keyword>
<keyword evidence="4 9" id="KW-0805">Transcription regulation</keyword>
<evidence type="ECO:0000256" key="8">
    <source>
        <dbReference type="PROSITE-ProRule" id="PRU00071"/>
    </source>
</evidence>
<name>A0A438CBM9_VITVI</name>
<evidence type="ECO:0000256" key="9">
    <source>
        <dbReference type="RuleBase" id="RU369094"/>
    </source>
</evidence>
<feature type="region of interest" description="Disordered" evidence="10">
    <location>
        <begin position="74"/>
        <end position="131"/>
    </location>
</feature>
<dbReference type="AlphaFoldDB" id="A0A438CBM9"/>
<dbReference type="EMBL" id="QGNW01002349">
    <property type="protein sequence ID" value="RVW20650.1"/>
    <property type="molecule type" value="Genomic_DNA"/>
</dbReference>
<dbReference type="InterPro" id="IPR045174">
    <property type="entry name" value="Dof"/>
</dbReference>
<evidence type="ECO:0000256" key="3">
    <source>
        <dbReference type="ARBA" id="ARBA00022833"/>
    </source>
</evidence>
<dbReference type="GO" id="GO:0003700">
    <property type="term" value="F:DNA-binding transcription factor activity"/>
    <property type="evidence" value="ECO:0007669"/>
    <property type="project" value="UniProtKB-UniRule"/>
</dbReference>
<dbReference type="InterPro" id="IPR003851">
    <property type="entry name" value="Znf_Dof"/>
</dbReference>
<comment type="subcellular location">
    <subcellularLocation>
        <location evidence="8 9">Nucleus</location>
    </subcellularLocation>
</comment>
<evidence type="ECO:0000256" key="5">
    <source>
        <dbReference type="ARBA" id="ARBA00023125"/>
    </source>
</evidence>
<reference evidence="12 13" key="1">
    <citation type="journal article" date="2018" name="PLoS Genet.">
        <title>Population sequencing reveals clonal diversity and ancestral inbreeding in the grapevine cultivar Chardonnay.</title>
        <authorList>
            <person name="Roach M.J."/>
            <person name="Johnson D.L."/>
            <person name="Bohlmann J."/>
            <person name="van Vuuren H.J."/>
            <person name="Jones S.J."/>
            <person name="Pretorius I.S."/>
            <person name="Schmidt S.A."/>
            <person name="Borneman A.R."/>
        </authorList>
    </citation>
    <scope>NUCLEOTIDE SEQUENCE [LARGE SCALE GENOMIC DNA]</scope>
    <source>
        <strain evidence="13">cv. Chardonnay</strain>
        <tissue evidence="12">Leaf</tissue>
    </source>
</reference>
<keyword evidence="2 8" id="KW-0863">Zinc-finger</keyword>
<dbReference type="PANTHER" id="PTHR31992:SF309">
    <property type="entry name" value="DOF ZINC FINGER PROTEIN"/>
    <property type="match status" value="1"/>
</dbReference>
<evidence type="ECO:0000256" key="7">
    <source>
        <dbReference type="ARBA" id="ARBA00023242"/>
    </source>
</evidence>
<dbReference type="PROSITE" id="PS01361">
    <property type="entry name" value="ZF_DOF_1"/>
    <property type="match status" value="1"/>
</dbReference>
<keyword evidence="6 9" id="KW-0804">Transcription</keyword>
<dbReference type="GO" id="GO:0005634">
    <property type="term" value="C:nucleus"/>
    <property type="evidence" value="ECO:0007669"/>
    <property type="project" value="UniProtKB-SubCell"/>
</dbReference>
<accession>A0A438CBM9</accession>
<evidence type="ECO:0000259" key="11">
    <source>
        <dbReference type="PROSITE" id="PS50884"/>
    </source>
</evidence>
<dbReference type="Proteomes" id="UP000288805">
    <property type="component" value="Unassembled WGS sequence"/>
</dbReference>
<evidence type="ECO:0000313" key="12">
    <source>
        <dbReference type="EMBL" id="RVW20650.1"/>
    </source>
</evidence>
<dbReference type="GO" id="GO:0008270">
    <property type="term" value="F:zinc ion binding"/>
    <property type="evidence" value="ECO:0007669"/>
    <property type="project" value="UniProtKB-KW"/>
</dbReference>
<evidence type="ECO:0000313" key="13">
    <source>
        <dbReference type="Proteomes" id="UP000288805"/>
    </source>
</evidence>
<dbReference type="PROSITE" id="PS50884">
    <property type="entry name" value="ZF_DOF_2"/>
    <property type="match status" value="1"/>
</dbReference>
<dbReference type="GO" id="GO:0003677">
    <property type="term" value="F:DNA binding"/>
    <property type="evidence" value="ECO:0007669"/>
    <property type="project" value="UniProtKB-UniRule"/>
</dbReference>
<feature type="region of interest" description="Disordered" evidence="10">
    <location>
        <begin position="1"/>
        <end position="21"/>
    </location>
</feature>
<comment type="caution">
    <text evidence="12">The sequence shown here is derived from an EMBL/GenBank/DDBJ whole genome shotgun (WGS) entry which is preliminary data.</text>
</comment>
<comment type="function">
    <text evidence="9">Transcription factor that binds specifically to a 5'-AA[AG]G-3' consensus core sequence.</text>
</comment>
<gene>
    <name evidence="12" type="primary">DOF5.4_1</name>
    <name evidence="12" type="ORF">CK203_107826</name>
</gene>
<proteinExistence type="predicted"/>
<sequence>MQDIHSMGAGGGRIFGGDRRLRPHQNQALKCPRCESLNTKFCYYNNYNLSQPRHFCKSCRRYWTKGGVLRNVPVGGGCRKTKRSKAKSSSDAPRERKSNSHSSSESSSLTATTTAAATTATTEAVSAPSSNAASTLVGFRESRFFAPQSPNPNFEMPTLLDHSSDGNIFPEIGSFTSLMTGSNDPAALGFNISDISPFKYQEQVDQNQQWQQQQQKMSDELKMQEITAGFLDQTVQVELSALQNRSNHGGFHRWIGRPVVIKVSSIFLETLIKATGLRVNGPITITLSISPSLSPFNHNSQRKFEEMIQKEKQKKELRERVFGFDLDVHLQLTFMLDLVTSESATSWLRERDDDNDDGNDECTDGKVWGRGVWEWWGATWVATSPMRDYDSTCRCDGVESLSQMEADTWEEGIVGEEGRFVMNWGD</sequence>
<protein>
    <recommendedName>
        <fullName evidence="9">Dof zinc finger protein</fullName>
    </recommendedName>
</protein>
<keyword evidence="5 8" id="KW-0238">DNA-binding</keyword>
<feature type="compositionally biased region" description="Low complexity" evidence="10">
    <location>
        <begin position="100"/>
        <end position="130"/>
    </location>
</feature>
<organism evidence="12 13">
    <name type="scientific">Vitis vinifera</name>
    <name type="common">Grape</name>
    <dbReference type="NCBI Taxonomy" id="29760"/>
    <lineage>
        <taxon>Eukaryota</taxon>
        <taxon>Viridiplantae</taxon>
        <taxon>Streptophyta</taxon>
        <taxon>Embryophyta</taxon>
        <taxon>Tracheophyta</taxon>
        <taxon>Spermatophyta</taxon>
        <taxon>Magnoliopsida</taxon>
        <taxon>eudicotyledons</taxon>
        <taxon>Gunneridae</taxon>
        <taxon>Pentapetalae</taxon>
        <taxon>rosids</taxon>
        <taxon>Vitales</taxon>
        <taxon>Vitaceae</taxon>
        <taxon>Viteae</taxon>
        <taxon>Vitis</taxon>
    </lineage>
</organism>
<dbReference type="PANTHER" id="PTHR31992">
    <property type="entry name" value="DOF ZINC FINGER PROTEIN DOF1.4-RELATED"/>
    <property type="match status" value="1"/>
</dbReference>
<dbReference type="OrthoDB" id="1927254at2759"/>
<evidence type="ECO:0000256" key="1">
    <source>
        <dbReference type="ARBA" id="ARBA00022723"/>
    </source>
</evidence>
<keyword evidence="3 9" id="KW-0862">Zinc</keyword>
<evidence type="ECO:0000256" key="2">
    <source>
        <dbReference type="ARBA" id="ARBA00022771"/>
    </source>
</evidence>